<dbReference type="Proteomes" id="UP000694544">
    <property type="component" value="Unplaced"/>
</dbReference>
<dbReference type="GeneTree" id="ENSGT01140000282547"/>
<dbReference type="Gene3D" id="1.20.190.20">
    <property type="entry name" value="14-3-3 domain"/>
    <property type="match status" value="1"/>
</dbReference>
<reference evidence="3" key="1">
    <citation type="submission" date="2025-08" db="UniProtKB">
        <authorList>
            <consortium name="Ensembl"/>
        </authorList>
    </citation>
    <scope>IDENTIFICATION</scope>
</reference>
<accession>A0A8C6EET7</accession>
<feature type="domain" description="14-3-3" evidence="2">
    <location>
        <begin position="22"/>
        <end position="110"/>
    </location>
</feature>
<proteinExistence type="inferred from homology"/>
<dbReference type="InterPro" id="IPR023410">
    <property type="entry name" value="14-3-3_domain"/>
</dbReference>
<reference evidence="3" key="2">
    <citation type="submission" date="2025-09" db="UniProtKB">
        <authorList>
            <consortium name="Ensembl"/>
        </authorList>
    </citation>
    <scope>IDENTIFICATION</scope>
</reference>
<dbReference type="AlphaFoldDB" id="A0A8C6EET7"/>
<sequence>MEDTQKWETLSASILRNLVYQAKLAGQAEQCDKMVKSMKKVAGMEAELTVKGRNLLSVHIKNVIRTRRASWRIISNKEENKGEDKLRMIWEYQVMVKSGIKKHCRMWKMIISDT</sequence>
<dbReference type="Ensembl" id="ENSMMST00000028708.1">
    <property type="protein sequence ID" value="ENSMMSP00000026012.1"/>
    <property type="gene ID" value="ENSMMSG00000019590.1"/>
</dbReference>
<dbReference type="Pfam" id="PF00244">
    <property type="entry name" value="14-3-3"/>
    <property type="match status" value="1"/>
</dbReference>
<dbReference type="PANTHER" id="PTHR18860">
    <property type="entry name" value="14-3-3 PROTEIN"/>
    <property type="match status" value="1"/>
</dbReference>
<evidence type="ECO:0000313" key="4">
    <source>
        <dbReference type="Proteomes" id="UP000694544"/>
    </source>
</evidence>
<name>A0A8C6EET7_MOSMO</name>
<dbReference type="SUPFAM" id="SSF48445">
    <property type="entry name" value="14-3-3 protein"/>
    <property type="match status" value="1"/>
</dbReference>
<keyword evidence="4" id="KW-1185">Reference proteome</keyword>
<evidence type="ECO:0000313" key="3">
    <source>
        <dbReference type="Ensembl" id="ENSMMSP00000026012.1"/>
    </source>
</evidence>
<organism evidence="3 4">
    <name type="scientific">Moschus moschiferus</name>
    <name type="common">Siberian musk deer</name>
    <name type="synonym">Moschus sibiricus</name>
    <dbReference type="NCBI Taxonomy" id="68415"/>
    <lineage>
        <taxon>Eukaryota</taxon>
        <taxon>Metazoa</taxon>
        <taxon>Chordata</taxon>
        <taxon>Craniata</taxon>
        <taxon>Vertebrata</taxon>
        <taxon>Euteleostomi</taxon>
        <taxon>Mammalia</taxon>
        <taxon>Eutheria</taxon>
        <taxon>Laurasiatheria</taxon>
        <taxon>Artiodactyla</taxon>
        <taxon>Ruminantia</taxon>
        <taxon>Pecora</taxon>
        <taxon>Moschidae</taxon>
        <taxon>Moschus</taxon>
    </lineage>
</organism>
<dbReference type="InterPro" id="IPR000308">
    <property type="entry name" value="14-3-3"/>
</dbReference>
<evidence type="ECO:0000259" key="2">
    <source>
        <dbReference type="Pfam" id="PF00244"/>
    </source>
</evidence>
<evidence type="ECO:0000256" key="1">
    <source>
        <dbReference type="ARBA" id="ARBA00006141"/>
    </source>
</evidence>
<comment type="similarity">
    <text evidence="1">Belongs to the 14-3-3 family.</text>
</comment>
<dbReference type="InterPro" id="IPR036815">
    <property type="entry name" value="14-3-3_dom_sf"/>
</dbReference>
<protein>
    <recommendedName>
        <fullName evidence="2">14-3-3 domain-containing protein</fullName>
    </recommendedName>
</protein>